<keyword evidence="12 15" id="KW-0648">Protein biosynthesis</keyword>
<dbReference type="InterPro" id="IPR005146">
    <property type="entry name" value="B3/B4_tRNA-bd"/>
</dbReference>
<comment type="subunit">
    <text evidence="3 15">Tetramer of two alpha and two beta subunits.</text>
</comment>
<proteinExistence type="inferred from homology"/>
<dbReference type="GO" id="GO:0000287">
    <property type="term" value="F:magnesium ion binding"/>
    <property type="evidence" value="ECO:0007669"/>
    <property type="project" value="UniProtKB-UniRule"/>
</dbReference>
<evidence type="ECO:0000256" key="11">
    <source>
        <dbReference type="ARBA" id="ARBA00022884"/>
    </source>
</evidence>
<evidence type="ECO:0000256" key="14">
    <source>
        <dbReference type="ARBA" id="ARBA00049255"/>
    </source>
</evidence>
<dbReference type="SUPFAM" id="SSF56037">
    <property type="entry name" value="PheT/TilS domain"/>
    <property type="match status" value="1"/>
</dbReference>
<dbReference type="CDD" id="cd02796">
    <property type="entry name" value="tRNA_bind_bactPheRS"/>
    <property type="match status" value="1"/>
</dbReference>
<evidence type="ECO:0000256" key="12">
    <source>
        <dbReference type="ARBA" id="ARBA00022917"/>
    </source>
</evidence>
<feature type="domain" description="FDX-ACB" evidence="19">
    <location>
        <begin position="757"/>
        <end position="855"/>
    </location>
</feature>
<dbReference type="EMBL" id="JAVMIP010000014">
    <property type="protein sequence ID" value="MDS3861573.1"/>
    <property type="molecule type" value="Genomic_DNA"/>
</dbReference>
<dbReference type="InterPro" id="IPR002547">
    <property type="entry name" value="tRNA-bd_dom"/>
</dbReference>
<evidence type="ECO:0000256" key="6">
    <source>
        <dbReference type="ARBA" id="ARBA00022598"/>
    </source>
</evidence>
<evidence type="ECO:0000256" key="7">
    <source>
        <dbReference type="ARBA" id="ARBA00022723"/>
    </source>
</evidence>
<feature type="domain" description="TRNA-binding" evidence="18">
    <location>
        <begin position="39"/>
        <end position="152"/>
    </location>
</feature>
<dbReference type="InterPro" id="IPR005121">
    <property type="entry name" value="Fdx_antiC-bd"/>
</dbReference>
<dbReference type="GO" id="GO:0005524">
    <property type="term" value="F:ATP binding"/>
    <property type="evidence" value="ECO:0007669"/>
    <property type="project" value="UniProtKB-UniRule"/>
</dbReference>
<dbReference type="Pfam" id="PF01588">
    <property type="entry name" value="tRNA_bind"/>
    <property type="match status" value="1"/>
</dbReference>
<evidence type="ECO:0000256" key="4">
    <source>
        <dbReference type="ARBA" id="ARBA00022490"/>
    </source>
</evidence>
<dbReference type="SMART" id="SM00873">
    <property type="entry name" value="B3_4"/>
    <property type="match status" value="1"/>
</dbReference>
<organism evidence="21 22">
    <name type="scientific">Pseudocalidococcus azoricus BACA0444</name>
    <dbReference type="NCBI Taxonomy" id="2918990"/>
    <lineage>
        <taxon>Bacteria</taxon>
        <taxon>Bacillati</taxon>
        <taxon>Cyanobacteriota</taxon>
        <taxon>Cyanophyceae</taxon>
        <taxon>Acaryochloridales</taxon>
        <taxon>Thermosynechococcaceae</taxon>
        <taxon>Pseudocalidococcus</taxon>
        <taxon>Pseudocalidococcus azoricus</taxon>
    </lineage>
</organism>
<dbReference type="Gene3D" id="3.30.70.380">
    <property type="entry name" value="Ferrodoxin-fold anticodon-binding domain"/>
    <property type="match status" value="1"/>
</dbReference>
<protein>
    <recommendedName>
        <fullName evidence="15">Phenylalanine--tRNA ligase beta subunit</fullName>
        <ecNumber evidence="15">6.1.1.20</ecNumber>
    </recommendedName>
    <alternativeName>
        <fullName evidence="15">Phenylalanyl-tRNA synthetase beta subunit</fullName>
        <shortName evidence="15">PheRS</shortName>
    </alternativeName>
</protein>
<dbReference type="FunFam" id="2.40.50.140:FF:000045">
    <property type="entry name" value="Phenylalanine--tRNA ligase beta subunit"/>
    <property type="match status" value="1"/>
</dbReference>
<dbReference type="EC" id="6.1.1.20" evidence="15"/>
<dbReference type="InterPro" id="IPR009061">
    <property type="entry name" value="DNA-bd_dom_put_sf"/>
</dbReference>
<keyword evidence="13 15" id="KW-0030">Aminoacyl-tRNA synthetase</keyword>
<feature type="binding site" evidence="15">
    <location>
        <position position="522"/>
    </location>
    <ligand>
        <name>Mg(2+)</name>
        <dbReference type="ChEBI" id="CHEBI:18420"/>
        <note>shared with alpha subunit</note>
    </ligand>
</feature>
<dbReference type="Pfam" id="PF03484">
    <property type="entry name" value="B5"/>
    <property type="match status" value="1"/>
</dbReference>
<evidence type="ECO:0000313" key="21">
    <source>
        <dbReference type="EMBL" id="MDS3861573.1"/>
    </source>
</evidence>
<dbReference type="Gene3D" id="3.30.930.10">
    <property type="entry name" value="Bira Bifunctional Protein, Domain 2"/>
    <property type="match status" value="1"/>
</dbReference>
<dbReference type="PANTHER" id="PTHR10947">
    <property type="entry name" value="PHENYLALANYL-TRNA SYNTHETASE BETA CHAIN AND LEUCINE-RICH REPEAT-CONTAINING PROTEIN 47"/>
    <property type="match status" value="1"/>
</dbReference>
<keyword evidence="6 15" id="KW-0436">Ligase</keyword>
<dbReference type="SUPFAM" id="SSF54991">
    <property type="entry name" value="Anticodon-binding domain of PheRS"/>
    <property type="match status" value="1"/>
</dbReference>
<evidence type="ECO:0000256" key="10">
    <source>
        <dbReference type="ARBA" id="ARBA00022842"/>
    </source>
</evidence>
<dbReference type="InterPro" id="IPR012340">
    <property type="entry name" value="NA-bd_OB-fold"/>
</dbReference>
<name>A0AAE4FSM0_9CYAN</name>
<feature type="region of interest" description="Disordered" evidence="17">
    <location>
        <begin position="288"/>
        <end position="313"/>
    </location>
</feature>
<dbReference type="InterPro" id="IPR036690">
    <property type="entry name" value="Fdx_antiC-bd_sf"/>
</dbReference>
<evidence type="ECO:0000256" key="9">
    <source>
        <dbReference type="ARBA" id="ARBA00022840"/>
    </source>
</evidence>
<keyword evidence="7 15" id="KW-0479">Metal-binding</keyword>
<evidence type="ECO:0000259" key="19">
    <source>
        <dbReference type="PROSITE" id="PS51447"/>
    </source>
</evidence>
<dbReference type="InterPro" id="IPR045060">
    <property type="entry name" value="Phe-tRNA-ligase_IIc_bsu"/>
</dbReference>
<dbReference type="InterPro" id="IPR045864">
    <property type="entry name" value="aa-tRNA-synth_II/BPL/LPL"/>
</dbReference>
<comment type="similarity">
    <text evidence="2 15">Belongs to the phenylalanyl-tRNA synthetase beta subunit family. Type 1 subfamily.</text>
</comment>
<comment type="subcellular location">
    <subcellularLocation>
        <location evidence="1 15">Cytoplasm</location>
    </subcellularLocation>
</comment>
<feature type="binding site" evidence="15">
    <location>
        <position position="518"/>
    </location>
    <ligand>
        <name>Mg(2+)</name>
        <dbReference type="ChEBI" id="CHEBI:18420"/>
        <note>shared with alpha subunit</note>
    </ligand>
</feature>
<comment type="caution">
    <text evidence="21">The sequence shown here is derived from an EMBL/GenBank/DDBJ whole genome shotgun (WGS) entry which is preliminary data.</text>
</comment>
<dbReference type="Pfam" id="PF03147">
    <property type="entry name" value="FDX-ACB"/>
    <property type="match status" value="1"/>
</dbReference>
<dbReference type="GO" id="GO:0006432">
    <property type="term" value="P:phenylalanyl-tRNA aminoacylation"/>
    <property type="evidence" value="ECO:0007669"/>
    <property type="project" value="UniProtKB-UniRule"/>
</dbReference>
<dbReference type="InterPro" id="IPR004532">
    <property type="entry name" value="Phe-tRNA-ligase_IIc_bsu_bact"/>
</dbReference>
<dbReference type="GO" id="GO:0009328">
    <property type="term" value="C:phenylalanine-tRNA ligase complex"/>
    <property type="evidence" value="ECO:0007669"/>
    <property type="project" value="TreeGrafter"/>
</dbReference>
<evidence type="ECO:0000256" key="17">
    <source>
        <dbReference type="SAM" id="MobiDB-lite"/>
    </source>
</evidence>
<evidence type="ECO:0000256" key="8">
    <source>
        <dbReference type="ARBA" id="ARBA00022741"/>
    </source>
</evidence>
<comment type="catalytic activity">
    <reaction evidence="14 15">
        <text>tRNA(Phe) + L-phenylalanine + ATP = L-phenylalanyl-tRNA(Phe) + AMP + diphosphate + H(+)</text>
        <dbReference type="Rhea" id="RHEA:19413"/>
        <dbReference type="Rhea" id="RHEA-COMP:9668"/>
        <dbReference type="Rhea" id="RHEA-COMP:9699"/>
        <dbReference type="ChEBI" id="CHEBI:15378"/>
        <dbReference type="ChEBI" id="CHEBI:30616"/>
        <dbReference type="ChEBI" id="CHEBI:33019"/>
        <dbReference type="ChEBI" id="CHEBI:58095"/>
        <dbReference type="ChEBI" id="CHEBI:78442"/>
        <dbReference type="ChEBI" id="CHEBI:78531"/>
        <dbReference type="ChEBI" id="CHEBI:456215"/>
        <dbReference type="EC" id="6.1.1.20"/>
    </reaction>
</comment>
<dbReference type="GO" id="GO:0000049">
    <property type="term" value="F:tRNA binding"/>
    <property type="evidence" value="ECO:0007669"/>
    <property type="project" value="UniProtKB-UniRule"/>
</dbReference>
<evidence type="ECO:0000256" key="2">
    <source>
        <dbReference type="ARBA" id="ARBA00008653"/>
    </source>
</evidence>
<keyword evidence="5 16" id="KW-0820">tRNA-binding</keyword>
<evidence type="ECO:0000259" key="20">
    <source>
        <dbReference type="PROSITE" id="PS51483"/>
    </source>
</evidence>
<dbReference type="RefSeq" id="WP_322878812.1">
    <property type="nucleotide sequence ID" value="NZ_JAVMIP010000014.1"/>
</dbReference>
<evidence type="ECO:0000256" key="16">
    <source>
        <dbReference type="PROSITE-ProRule" id="PRU00209"/>
    </source>
</evidence>
<dbReference type="NCBIfam" id="TIGR00472">
    <property type="entry name" value="pheT_bact"/>
    <property type="match status" value="1"/>
</dbReference>
<dbReference type="Pfam" id="PF17759">
    <property type="entry name" value="tRNA_synthFbeta"/>
    <property type="match status" value="1"/>
</dbReference>
<dbReference type="CDD" id="cd00769">
    <property type="entry name" value="PheRS_beta_core"/>
    <property type="match status" value="1"/>
</dbReference>
<dbReference type="SUPFAM" id="SSF46955">
    <property type="entry name" value="Putative DNA-binding domain"/>
    <property type="match status" value="1"/>
</dbReference>
<evidence type="ECO:0000256" key="15">
    <source>
        <dbReference type="HAMAP-Rule" id="MF_00283"/>
    </source>
</evidence>
<evidence type="ECO:0000256" key="1">
    <source>
        <dbReference type="ARBA" id="ARBA00004496"/>
    </source>
</evidence>
<keyword evidence="11 16" id="KW-0694">RNA-binding</keyword>
<dbReference type="SUPFAM" id="SSF50249">
    <property type="entry name" value="Nucleic acid-binding proteins"/>
    <property type="match status" value="1"/>
</dbReference>
<feature type="binding site" evidence="15">
    <location>
        <position position="512"/>
    </location>
    <ligand>
        <name>Mg(2+)</name>
        <dbReference type="ChEBI" id="CHEBI:18420"/>
        <note>shared with alpha subunit</note>
    </ligand>
</feature>
<keyword evidence="10 15" id="KW-0460">Magnesium</keyword>
<feature type="domain" description="B5" evidence="20">
    <location>
        <begin position="441"/>
        <end position="534"/>
    </location>
</feature>
<evidence type="ECO:0000256" key="5">
    <source>
        <dbReference type="ARBA" id="ARBA00022555"/>
    </source>
</evidence>
<feature type="binding site" evidence="15">
    <location>
        <position position="521"/>
    </location>
    <ligand>
        <name>Mg(2+)</name>
        <dbReference type="ChEBI" id="CHEBI:18420"/>
        <note>shared with alpha subunit</note>
    </ligand>
</feature>
<reference evidence="22" key="1">
    <citation type="submission" date="2023-07" db="EMBL/GenBank/DDBJ databases">
        <authorList>
            <person name="Luz R."/>
            <person name="Cordeiro R."/>
            <person name="Fonseca A."/>
            <person name="Goncalves V."/>
        </authorList>
    </citation>
    <scope>NUCLEOTIDE SEQUENCE [LARGE SCALE GENOMIC DNA]</scope>
    <source>
        <strain evidence="22">BACA0444</strain>
    </source>
</reference>
<evidence type="ECO:0000313" key="22">
    <source>
        <dbReference type="Proteomes" id="UP001268256"/>
    </source>
</evidence>
<comment type="cofactor">
    <cofactor evidence="15">
        <name>Mg(2+)</name>
        <dbReference type="ChEBI" id="CHEBI:18420"/>
    </cofactor>
    <text evidence="15">Binds 2 magnesium ions per tetramer.</text>
</comment>
<keyword evidence="8 15" id="KW-0547">Nucleotide-binding</keyword>
<dbReference type="Gene3D" id="3.30.56.10">
    <property type="match status" value="2"/>
</dbReference>
<dbReference type="Pfam" id="PF03483">
    <property type="entry name" value="B3_4"/>
    <property type="match status" value="1"/>
</dbReference>
<gene>
    <name evidence="15 21" type="primary">pheT</name>
    <name evidence="21" type="ORF">RIF25_12225</name>
</gene>
<keyword evidence="9 15" id="KW-0067">ATP-binding</keyword>
<dbReference type="Gene3D" id="3.50.40.10">
    <property type="entry name" value="Phenylalanyl-trna Synthetase, Chain B, domain 3"/>
    <property type="match status" value="1"/>
</dbReference>
<evidence type="ECO:0000256" key="3">
    <source>
        <dbReference type="ARBA" id="ARBA00011209"/>
    </source>
</evidence>
<dbReference type="NCBIfam" id="NF045760">
    <property type="entry name" value="YtpR"/>
    <property type="match status" value="1"/>
</dbReference>
<dbReference type="SUPFAM" id="SSF55681">
    <property type="entry name" value="Class II aaRS and biotin synthetases"/>
    <property type="match status" value="1"/>
</dbReference>
<dbReference type="InterPro" id="IPR005147">
    <property type="entry name" value="tRNA_synthase_B5-dom"/>
</dbReference>
<dbReference type="PROSITE" id="PS51447">
    <property type="entry name" value="FDX_ACB"/>
    <property type="match status" value="1"/>
</dbReference>
<dbReference type="Gene3D" id="2.40.50.140">
    <property type="entry name" value="Nucleic acid-binding proteins"/>
    <property type="match status" value="1"/>
</dbReference>
<evidence type="ECO:0000256" key="13">
    <source>
        <dbReference type="ARBA" id="ARBA00023146"/>
    </source>
</evidence>
<keyword evidence="4 15" id="KW-0963">Cytoplasm</keyword>
<dbReference type="SMART" id="SM00874">
    <property type="entry name" value="B5"/>
    <property type="match status" value="1"/>
</dbReference>
<dbReference type="PANTHER" id="PTHR10947:SF0">
    <property type="entry name" value="PHENYLALANINE--TRNA LIGASE BETA SUBUNIT"/>
    <property type="match status" value="1"/>
</dbReference>
<dbReference type="GO" id="GO:0004826">
    <property type="term" value="F:phenylalanine-tRNA ligase activity"/>
    <property type="evidence" value="ECO:0007669"/>
    <property type="project" value="UniProtKB-UniRule"/>
</dbReference>
<dbReference type="InterPro" id="IPR033714">
    <property type="entry name" value="tRNA_bind_bactPheRS"/>
</dbReference>
<keyword evidence="22" id="KW-1185">Reference proteome</keyword>
<dbReference type="InterPro" id="IPR041616">
    <property type="entry name" value="PheRS_beta_core"/>
</dbReference>
<sequence length="856" mass="93680">MRISLKWLREFVPFTDSPTDLASRLTLAGFEVEDIEDRTTWAEGVVVGKILTCEPHPNADKLRVCQVDIGEDNPYTIVCGAPNAAAGMLAPVAPPGTYLPQIDLKIRPTKLRGVLSSGMICSLAELGLTKESAGIHSFEQGEHRIQVGQDVRPLLGLDDVILDVTSTANRADALSMIGIAREVAALTQLPMRLPDVGEIKIPQSSPKLAYPLKLTLDIPDAQACPAYVGTVIGGVKIGPSPAWFQERLVAAGMRPINNVVDITNYILLTWGQPLHAFDADRLQALAKTAPSPGRRAKTSQPAPISPDSPLADGPDLTIGVRLSQAGETITTLDGQERTLTPHNLVITAADVPVAVAGVMGGAETEVQAGTVNLVLEAALFSPVAIRKSARAQGLRTEASTRYERGVNPAELFQACDHALDLIQTLTGGQVQSQVIFDQRPPLTRTLELRLSRLQQVLGPVDAPEEDIEDLPAAVVESTLKSLGFGLEPLAASDDEDSSPAWKVTVPPYRFRDIEREIDLIEEVARLYGYDRFIDTLPSKSELGYLPLEQSLTRAIRSACRGAGLTELVHYSWIRPGSETTGKITVVNPLVAEFSALRTDIITNLLNALQFNLEQGNPPLNGFEIGRVFTQDEEGLWETDHLGGIISGDPLRGTWVRGAKVSQPLSWYEAKGILTSIFDRLGLGVEYQPDRRDDRLHPGRTASLWLQGERLGTFGQLHPQLRQERDFPAAVYVFELDMEVLLDHLMQHQARQLFRPYSTYPATDRDLALYAPIEVSVSELERIMVKAATFGKQETLLESVELFDQYVGEGVPSGQRSLAFRLIYRASDRTLTEADVTPIHQAIRDALQDKFAVTLRS</sequence>
<dbReference type="SMART" id="SM00896">
    <property type="entry name" value="FDX-ACB"/>
    <property type="match status" value="1"/>
</dbReference>
<dbReference type="AlphaFoldDB" id="A0AAE4FSM0"/>
<dbReference type="Proteomes" id="UP001268256">
    <property type="component" value="Unassembled WGS sequence"/>
</dbReference>
<dbReference type="PROSITE" id="PS50886">
    <property type="entry name" value="TRBD"/>
    <property type="match status" value="1"/>
</dbReference>
<dbReference type="InterPro" id="IPR020825">
    <property type="entry name" value="Phe-tRNA_synthase-like_B3/B4"/>
</dbReference>
<dbReference type="PROSITE" id="PS51483">
    <property type="entry name" value="B5"/>
    <property type="match status" value="1"/>
</dbReference>
<evidence type="ECO:0000259" key="18">
    <source>
        <dbReference type="PROSITE" id="PS50886"/>
    </source>
</evidence>
<accession>A0AAE4FSM0</accession>
<dbReference type="HAMAP" id="MF_00283">
    <property type="entry name" value="Phe_tRNA_synth_beta1"/>
    <property type="match status" value="1"/>
</dbReference>